<dbReference type="EMBL" id="JBBPBN010000015">
    <property type="protein sequence ID" value="KAK9023734.1"/>
    <property type="molecule type" value="Genomic_DNA"/>
</dbReference>
<organism evidence="2 3">
    <name type="scientific">Hibiscus sabdariffa</name>
    <name type="common">roselle</name>
    <dbReference type="NCBI Taxonomy" id="183260"/>
    <lineage>
        <taxon>Eukaryota</taxon>
        <taxon>Viridiplantae</taxon>
        <taxon>Streptophyta</taxon>
        <taxon>Embryophyta</taxon>
        <taxon>Tracheophyta</taxon>
        <taxon>Spermatophyta</taxon>
        <taxon>Magnoliopsida</taxon>
        <taxon>eudicotyledons</taxon>
        <taxon>Gunneridae</taxon>
        <taxon>Pentapetalae</taxon>
        <taxon>rosids</taxon>
        <taxon>malvids</taxon>
        <taxon>Malvales</taxon>
        <taxon>Malvaceae</taxon>
        <taxon>Malvoideae</taxon>
        <taxon>Hibiscus</taxon>
    </lineage>
</organism>
<sequence>MRNVSGYWIGGFGLAESMDVRPALLNAVTSDPIGLKNNRDDDIGNYSGTLARGKPTVDMWLELPEEILQGVAADVDLFESTYIYHLTLGGFALTFPLDRTQINASNLAPSDVGSDPRKINLRTTVFRKDTTPIVEGCTCYTCRNHTRAYINHLLNVHEMLALILLEMEAITADRFEEFCKDFVGSRYDHLVEDGSERFSYKLCSNQCSHPGGRVSLWIILYDIGTNQISLKIVYNVENFAERKASRFKVRCPGANAGSRQSTSTEITICQKYLTDERFRPEN</sequence>
<dbReference type="PANTHER" id="PTHR46064:SF1">
    <property type="entry name" value="QUEUINE TRNA-RIBOSYLTRANSFERASE ACCESSORY SUBUNIT 2"/>
    <property type="match status" value="1"/>
</dbReference>
<dbReference type="Proteomes" id="UP001396334">
    <property type="component" value="Unassembled WGS sequence"/>
</dbReference>
<dbReference type="InterPro" id="IPR002616">
    <property type="entry name" value="tRNA_ribo_trans-like"/>
</dbReference>
<reference evidence="2 3" key="1">
    <citation type="journal article" date="2024" name="G3 (Bethesda)">
        <title>Genome assembly of Hibiscus sabdariffa L. provides insights into metabolisms of medicinal natural products.</title>
        <authorList>
            <person name="Kim T."/>
        </authorList>
    </citation>
    <scope>NUCLEOTIDE SEQUENCE [LARGE SCALE GENOMIC DNA]</scope>
    <source>
        <strain evidence="2">TK-2024</strain>
        <tissue evidence="2">Old leaves</tissue>
    </source>
</reference>
<keyword evidence="3" id="KW-1185">Reference proteome</keyword>
<protein>
    <recommendedName>
        <fullName evidence="1">tRNA-guanine(15) transglycosylase-like domain-containing protein</fullName>
    </recommendedName>
</protein>
<gene>
    <name evidence="2" type="ORF">V6N11_003936</name>
</gene>
<evidence type="ECO:0000313" key="3">
    <source>
        <dbReference type="Proteomes" id="UP001396334"/>
    </source>
</evidence>
<dbReference type="NCBIfam" id="TIGR00449">
    <property type="entry name" value="tgt_general"/>
    <property type="match status" value="1"/>
</dbReference>
<dbReference type="SUPFAM" id="SSF51713">
    <property type="entry name" value="tRNA-guanine transglycosylase"/>
    <property type="match status" value="1"/>
</dbReference>
<dbReference type="PANTHER" id="PTHR46064">
    <property type="entry name" value="QUEUINE TRNA-RIBOSYLTRANSFERASE ACCESSORY SUBUNIT 2"/>
    <property type="match status" value="1"/>
</dbReference>
<dbReference type="InterPro" id="IPR036511">
    <property type="entry name" value="TGT-like_sf"/>
</dbReference>
<evidence type="ECO:0000259" key="1">
    <source>
        <dbReference type="Pfam" id="PF01702"/>
    </source>
</evidence>
<dbReference type="Pfam" id="PF01702">
    <property type="entry name" value="TGT"/>
    <property type="match status" value="1"/>
</dbReference>
<comment type="caution">
    <text evidence="2">The sequence shown here is derived from an EMBL/GenBank/DDBJ whole genome shotgun (WGS) entry which is preliminary data.</text>
</comment>
<accession>A0ABR2SFM3</accession>
<name>A0ABR2SFM3_9ROSI</name>
<dbReference type="InterPro" id="IPR050852">
    <property type="entry name" value="Queuine_tRNA-ribosyltrfase"/>
</dbReference>
<evidence type="ECO:0000313" key="2">
    <source>
        <dbReference type="EMBL" id="KAK9023734.1"/>
    </source>
</evidence>
<proteinExistence type="predicted"/>
<feature type="domain" description="tRNA-guanine(15) transglycosylase-like" evidence="1">
    <location>
        <begin position="44"/>
        <end position="167"/>
    </location>
</feature>
<dbReference type="Gene3D" id="3.20.20.105">
    <property type="entry name" value="Queuine tRNA-ribosyltransferase-like"/>
    <property type="match status" value="1"/>
</dbReference>